<name>A0AAE1SBB1_9SOLA</name>
<sequence length="160" mass="17930">MDDIGVHSLLNANRSIVPDRGTTIPVQTVAGKDNSNPLMAVTLPKSEEEEISSTRRKLPQTFTTGSTSRARSRPSKKGQNKNIEKIIKETIERIFREKTDIPEKEQEKSINLEVTLPVVTPPEQNHNSDEDSVDHVSDNDFLESNYGMSFDSVARHNLDT</sequence>
<organism evidence="2 3">
    <name type="scientific">Anisodus tanguticus</name>
    <dbReference type="NCBI Taxonomy" id="243964"/>
    <lineage>
        <taxon>Eukaryota</taxon>
        <taxon>Viridiplantae</taxon>
        <taxon>Streptophyta</taxon>
        <taxon>Embryophyta</taxon>
        <taxon>Tracheophyta</taxon>
        <taxon>Spermatophyta</taxon>
        <taxon>Magnoliopsida</taxon>
        <taxon>eudicotyledons</taxon>
        <taxon>Gunneridae</taxon>
        <taxon>Pentapetalae</taxon>
        <taxon>asterids</taxon>
        <taxon>lamiids</taxon>
        <taxon>Solanales</taxon>
        <taxon>Solanaceae</taxon>
        <taxon>Solanoideae</taxon>
        <taxon>Hyoscyameae</taxon>
        <taxon>Anisodus</taxon>
    </lineage>
</organism>
<dbReference type="EMBL" id="JAVYJV010000007">
    <property type="protein sequence ID" value="KAK4366567.1"/>
    <property type="molecule type" value="Genomic_DNA"/>
</dbReference>
<proteinExistence type="predicted"/>
<evidence type="ECO:0000256" key="1">
    <source>
        <dbReference type="SAM" id="MobiDB-lite"/>
    </source>
</evidence>
<feature type="compositionally biased region" description="Polar residues" evidence="1">
    <location>
        <begin position="60"/>
        <end position="69"/>
    </location>
</feature>
<reference evidence="2" key="1">
    <citation type="submission" date="2023-12" db="EMBL/GenBank/DDBJ databases">
        <title>Genome assembly of Anisodus tanguticus.</title>
        <authorList>
            <person name="Wang Y.-J."/>
        </authorList>
    </citation>
    <scope>NUCLEOTIDE SEQUENCE</scope>
    <source>
        <strain evidence="2">KB-2021</strain>
        <tissue evidence="2">Leaf</tissue>
    </source>
</reference>
<keyword evidence="3" id="KW-1185">Reference proteome</keyword>
<gene>
    <name evidence="2" type="ORF">RND71_014447</name>
</gene>
<dbReference type="AlphaFoldDB" id="A0AAE1SBB1"/>
<accession>A0AAE1SBB1</accession>
<feature type="region of interest" description="Disordered" evidence="1">
    <location>
        <begin position="43"/>
        <end position="84"/>
    </location>
</feature>
<evidence type="ECO:0000313" key="2">
    <source>
        <dbReference type="EMBL" id="KAK4366567.1"/>
    </source>
</evidence>
<comment type="caution">
    <text evidence="2">The sequence shown here is derived from an EMBL/GenBank/DDBJ whole genome shotgun (WGS) entry which is preliminary data.</text>
</comment>
<protein>
    <submittedName>
        <fullName evidence="2">Uncharacterized protein</fullName>
    </submittedName>
</protein>
<feature type="compositionally biased region" description="Basic residues" evidence="1">
    <location>
        <begin position="70"/>
        <end position="79"/>
    </location>
</feature>
<evidence type="ECO:0000313" key="3">
    <source>
        <dbReference type="Proteomes" id="UP001291623"/>
    </source>
</evidence>
<dbReference type="Proteomes" id="UP001291623">
    <property type="component" value="Unassembled WGS sequence"/>
</dbReference>